<evidence type="ECO:0000256" key="4">
    <source>
        <dbReference type="SAM" id="MobiDB-lite"/>
    </source>
</evidence>
<reference evidence="6" key="1">
    <citation type="submission" date="2018-06" db="EMBL/GenBank/DDBJ databases">
        <authorList>
            <person name="Zhirakovskaya E."/>
        </authorList>
    </citation>
    <scope>NUCLEOTIDE SEQUENCE</scope>
</reference>
<proteinExistence type="predicted"/>
<dbReference type="PROSITE" id="PS51007">
    <property type="entry name" value="CYTC"/>
    <property type="match status" value="1"/>
</dbReference>
<organism evidence="6">
    <name type="scientific">hydrothermal vent metagenome</name>
    <dbReference type="NCBI Taxonomy" id="652676"/>
    <lineage>
        <taxon>unclassified sequences</taxon>
        <taxon>metagenomes</taxon>
        <taxon>ecological metagenomes</taxon>
    </lineage>
</organism>
<keyword evidence="3" id="KW-0408">Iron</keyword>
<evidence type="ECO:0000313" key="6">
    <source>
        <dbReference type="EMBL" id="VAX06928.1"/>
    </source>
</evidence>
<feature type="domain" description="Cytochrome c" evidence="5">
    <location>
        <begin position="49"/>
        <end position="141"/>
    </location>
</feature>
<evidence type="ECO:0000256" key="1">
    <source>
        <dbReference type="ARBA" id="ARBA00022617"/>
    </source>
</evidence>
<keyword evidence="1" id="KW-0349">Heme</keyword>
<dbReference type="Pfam" id="PF00034">
    <property type="entry name" value="Cytochrom_C"/>
    <property type="match status" value="1"/>
</dbReference>
<dbReference type="GO" id="GO:0046872">
    <property type="term" value="F:metal ion binding"/>
    <property type="evidence" value="ECO:0007669"/>
    <property type="project" value="UniProtKB-KW"/>
</dbReference>
<dbReference type="SUPFAM" id="SSF46626">
    <property type="entry name" value="Cytochrome c"/>
    <property type="match status" value="1"/>
</dbReference>
<keyword evidence="2" id="KW-0479">Metal-binding</keyword>
<name>A0A3B1B6B9_9ZZZZ</name>
<dbReference type="EMBL" id="UOFX01000020">
    <property type="protein sequence ID" value="VAX06928.1"/>
    <property type="molecule type" value="Genomic_DNA"/>
</dbReference>
<protein>
    <recommendedName>
        <fullName evidence="5">Cytochrome c domain-containing protein</fullName>
    </recommendedName>
</protein>
<gene>
    <name evidence="6" type="ORF">MNBD_GAMMA26-1974</name>
</gene>
<evidence type="ECO:0000256" key="2">
    <source>
        <dbReference type="ARBA" id="ARBA00022723"/>
    </source>
</evidence>
<dbReference type="InterPro" id="IPR036909">
    <property type="entry name" value="Cyt_c-like_dom_sf"/>
</dbReference>
<dbReference type="InterPro" id="IPR009056">
    <property type="entry name" value="Cyt_c-like_dom"/>
</dbReference>
<dbReference type="AlphaFoldDB" id="A0A3B1B6B9"/>
<dbReference type="Gene3D" id="1.10.760.10">
    <property type="entry name" value="Cytochrome c-like domain"/>
    <property type="match status" value="1"/>
</dbReference>
<feature type="region of interest" description="Disordered" evidence="4">
    <location>
        <begin position="65"/>
        <end position="91"/>
    </location>
</feature>
<dbReference type="GO" id="GO:0009055">
    <property type="term" value="F:electron transfer activity"/>
    <property type="evidence" value="ECO:0007669"/>
    <property type="project" value="InterPro"/>
</dbReference>
<evidence type="ECO:0000256" key="3">
    <source>
        <dbReference type="ARBA" id="ARBA00023004"/>
    </source>
</evidence>
<sequence length="142" mass="15191">MKHVKKTVTVAAVALTLGLASGLTFASVTDQVPADAKGVTNPVEADDEDVLKAAKKVYKKKCKKCHGKKGNGKGPGAKDMEPSPPDWTGGIDATDGELFWLTMNGSKDTEMKGWKEGSAKAGKEITDEQAWSLVHYMRSLVK</sequence>
<dbReference type="GO" id="GO:0020037">
    <property type="term" value="F:heme binding"/>
    <property type="evidence" value="ECO:0007669"/>
    <property type="project" value="InterPro"/>
</dbReference>
<accession>A0A3B1B6B9</accession>
<evidence type="ECO:0000259" key="5">
    <source>
        <dbReference type="PROSITE" id="PS51007"/>
    </source>
</evidence>